<proteinExistence type="inferred from homology"/>
<dbReference type="InterPro" id="IPR014727">
    <property type="entry name" value="TopoI_cat_a/b-sub_euk"/>
</dbReference>
<dbReference type="PANTHER" id="PTHR10290">
    <property type="entry name" value="DNA TOPOISOMERASE I"/>
    <property type="match status" value="1"/>
</dbReference>
<dbReference type="InterPro" id="IPR013500">
    <property type="entry name" value="TopoI_cat_euk"/>
</dbReference>
<dbReference type="GO" id="GO:0006265">
    <property type="term" value="P:DNA topological change"/>
    <property type="evidence" value="ECO:0007669"/>
    <property type="project" value="InterPro"/>
</dbReference>
<keyword evidence="5" id="KW-0799">Topoisomerase</keyword>
<evidence type="ECO:0000313" key="11">
    <source>
        <dbReference type="EMBL" id="QHT01306.1"/>
    </source>
</evidence>
<dbReference type="GO" id="GO:0007059">
    <property type="term" value="P:chromosome segregation"/>
    <property type="evidence" value="ECO:0007669"/>
    <property type="project" value="TreeGrafter"/>
</dbReference>
<feature type="domain" description="DNA topoisomerase I eukaryotic-type" evidence="10">
    <location>
        <begin position="157"/>
        <end position="515"/>
    </location>
</feature>
<dbReference type="InterPro" id="IPR008336">
    <property type="entry name" value="TopoI_DNA-bd_euk"/>
</dbReference>
<evidence type="ECO:0000256" key="2">
    <source>
        <dbReference type="ARBA" id="ARBA00006645"/>
    </source>
</evidence>
<reference evidence="11" key="1">
    <citation type="journal article" date="2020" name="Nature">
        <title>Giant virus diversity and host interactions through global metagenomics.</title>
        <authorList>
            <person name="Schulz F."/>
            <person name="Roux S."/>
            <person name="Paez-Espino D."/>
            <person name="Jungbluth S."/>
            <person name="Walsh D.A."/>
            <person name="Denef V.J."/>
            <person name="McMahon K.D."/>
            <person name="Konstantinidis K.T."/>
            <person name="Eloe-Fadrosh E.A."/>
            <person name="Kyrpides N.C."/>
            <person name="Woyke T."/>
        </authorList>
    </citation>
    <scope>NUCLEOTIDE SEQUENCE</scope>
    <source>
        <strain evidence="11">GVMAG-M-3300020192-26</strain>
    </source>
</reference>
<dbReference type="Gene3D" id="1.10.132.10">
    <property type="match status" value="1"/>
</dbReference>
<evidence type="ECO:0000259" key="10">
    <source>
        <dbReference type="SMART" id="SM00435"/>
    </source>
</evidence>
<dbReference type="EMBL" id="MN739368">
    <property type="protein sequence ID" value="QHT01306.1"/>
    <property type="molecule type" value="Genomic_DNA"/>
</dbReference>
<dbReference type="InterPro" id="IPR013034">
    <property type="entry name" value="DNA_topo_DNA_db_N_dom1"/>
</dbReference>
<dbReference type="Pfam" id="PF02919">
    <property type="entry name" value="Topoisom_I_N"/>
    <property type="match status" value="1"/>
</dbReference>
<evidence type="ECO:0000256" key="9">
    <source>
        <dbReference type="SAM" id="Coils"/>
    </source>
</evidence>
<evidence type="ECO:0000256" key="1">
    <source>
        <dbReference type="ARBA" id="ARBA00000213"/>
    </source>
</evidence>
<keyword evidence="7" id="KW-0413">Isomerase</keyword>
<dbReference type="PROSITE" id="PS00176">
    <property type="entry name" value="TOPO_IB_1"/>
    <property type="match status" value="1"/>
</dbReference>
<dbReference type="InterPro" id="IPR011010">
    <property type="entry name" value="DNA_brk_join_enz"/>
</dbReference>
<keyword evidence="6" id="KW-0238">DNA-binding</keyword>
<dbReference type="InterPro" id="IPR013499">
    <property type="entry name" value="TopoI_euk"/>
</dbReference>
<comment type="similarity">
    <text evidence="2">Belongs to the type IB topoisomerase family.</text>
</comment>
<dbReference type="InterPro" id="IPR013030">
    <property type="entry name" value="DNA_topo_DNA_db_N_dom2"/>
</dbReference>
<evidence type="ECO:0000256" key="6">
    <source>
        <dbReference type="ARBA" id="ARBA00023125"/>
    </source>
</evidence>
<sequence length="542" mass="63069">MRELYDNYVTTFWLDRQFGAGKYKWKTLRHNGVLFPPPYKKHNIPIIYQLEAIILDEQAEEYATLYAKYSETDYVKNSIFKRNFWKDWVKILGKDHKIKNLDGCDFKLIYDYLIQEKELKKSAPKVDNEEIEKKYKTAIVDGVEQPVGNFRVEPPGLFIGRGCNPKLGRIKRRVYPKDITINIGSGEPIPDTGSDGKWGEIVHNREVEWLAAWKDDITGKTKYVWLAAQSDQKGKNDAAKFDLARKLKKKIKMIEEKNIENLRSDDLFLRQLSTAFYFIDKFALRVGNEKGSDETDTVGVTSLRVEHIKLLDSDKIELDFLGKDSIRYKRVLTVDPVVYKNISEFIKSKDLSDQLFDKINSGDINKYLSGFMTGLTAKVFRTYNASYLFQKELKKISKKYDTYNEADKINILLDEFNKANAKVAMLCNHQKNVTKSSVEQIKKIDEQIKSTRTKIKKLKKDEKKNAAKIENERQRIKKLKAKKELKIELKNISLGTSKINYIDPRITIAFLKKHGIDVGKVFSKTLQEKFKWAFDASETYKF</sequence>
<evidence type="ECO:0000256" key="7">
    <source>
        <dbReference type="ARBA" id="ARBA00023235"/>
    </source>
</evidence>
<dbReference type="GO" id="GO:0003917">
    <property type="term" value="F:DNA topoisomerase type I (single strand cut, ATP-independent) activity"/>
    <property type="evidence" value="ECO:0007669"/>
    <property type="project" value="UniProtKB-EC"/>
</dbReference>
<dbReference type="EC" id="5.6.2.1" evidence="3"/>
<dbReference type="GO" id="GO:0005730">
    <property type="term" value="C:nucleolus"/>
    <property type="evidence" value="ECO:0007669"/>
    <property type="project" value="TreeGrafter"/>
</dbReference>
<dbReference type="GO" id="GO:0005694">
    <property type="term" value="C:chromosome"/>
    <property type="evidence" value="ECO:0007669"/>
    <property type="project" value="InterPro"/>
</dbReference>
<dbReference type="Pfam" id="PF01028">
    <property type="entry name" value="Topoisom_I"/>
    <property type="match status" value="1"/>
</dbReference>
<dbReference type="InterPro" id="IPR001631">
    <property type="entry name" value="TopoI"/>
</dbReference>
<dbReference type="InterPro" id="IPR036202">
    <property type="entry name" value="TopoI_DNA-bd_euk_N_sf"/>
</dbReference>
<evidence type="ECO:0000256" key="4">
    <source>
        <dbReference type="ARBA" id="ARBA00019632"/>
    </source>
</evidence>
<dbReference type="SUPFAM" id="SSF56349">
    <property type="entry name" value="DNA breaking-rejoining enzymes"/>
    <property type="match status" value="1"/>
</dbReference>
<dbReference type="InterPro" id="IPR051062">
    <property type="entry name" value="Topoisomerase_IB"/>
</dbReference>
<evidence type="ECO:0000256" key="3">
    <source>
        <dbReference type="ARBA" id="ARBA00012891"/>
    </source>
</evidence>
<dbReference type="InterPro" id="IPR018521">
    <property type="entry name" value="TopoIB_AS"/>
</dbReference>
<dbReference type="PROSITE" id="PS52038">
    <property type="entry name" value="TOPO_IB_2"/>
    <property type="match status" value="1"/>
</dbReference>
<organism evidence="11">
    <name type="scientific">viral metagenome</name>
    <dbReference type="NCBI Taxonomy" id="1070528"/>
    <lineage>
        <taxon>unclassified sequences</taxon>
        <taxon>metagenomes</taxon>
        <taxon>organismal metagenomes</taxon>
    </lineage>
</organism>
<dbReference type="SMART" id="SM00435">
    <property type="entry name" value="TOPEUc"/>
    <property type="match status" value="1"/>
</dbReference>
<dbReference type="Gene3D" id="1.10.10.41">
    <property type="entry name" value="Yeast DNA topoisomerase - domain 1"/>
    <property type="match status" value="1"/>
</dbReference>
<evidence type="ECO:0000256" key="8">
    <source>
        <dbReference type="ARBA" id="ARBA00033297"/>
    </source>
</evidence>
<dbReference type="GO" id="GO:0003677">
    <property type="term" value="F:DNA binding"/>
    <property type="evidence" value="ECO:0007669"/>
    <property type="project" value="UniProtKB-KW"/>
</dbReference>
<dbReference type="PRINTS" id="PR00416">
    <property type="entry name" value="EUTPISMRASEI"/>
</dbReference>
<dbReference type="InterPro" id="IPR025834">
    <property type="entry name" value="TopoI_C_dom"/>
</dbReference>
<dbReference type="SUPFAM" id="SSF56741">
    <property type="entry name" value="Eukaryotic DNA topoisomerase I, N-terminal DNA-binding fragment"/>
    <property type="match status" value="1"/>
</dbReference>
<protein>
    <recommendedName>
        <fullName evidence="4">DNA topoisomerase 1</fullName>
        <ecNumber evidence="3">5.6.2.1</ecNumber>
    </recommendedName>
    <alternativeName>
        <fullName evidence="8">DNA topoisomerase I</fullName>
    </alternativeName>
</protein>
<dbReference type="PANTHER" id="PTHR10290:SF3">
    <property type="entry name" value="DNA TOPOISOMERASE 1"/>
    <property type="match status" value="1"/>
</dbReference>
<dbReference type="Pfam" id="PF14370">
    <property type="entry name" value="Topo_C_assoc"/>
    <property type="match status" value="1"/>
</dbReference>
<dbReference type="Gene3D" id="2.170.11.10">
    <property type="entry name" value="DNA Topoisomerase I, domain 2"/>
    <property type="match status" value="1"/>
</dbReference>
<feature type="coiled-coil region" evidence="9">
    <location>
        <begin position="441"/>
        <end position="489"/>
    </location>
</feature>
<name>A0A6C0C987_9ZZZZ</name>
<dbReference type="AlphaFoldDB" id="A0A6C0C987"/>
<evidence type="ECO:0000256" key="5">
    <source>
        <dbReference type="ARBA" id="ARBA00023029"/>
    </source>
</evidence>
<keyword evidence="9" id="KW-0175">Coiled coil</keyword>
<dbReference type="Gene3D" id="3.90.15.10">
    <property type="entry name" value="Topoisomerase I, Chain A, domain 3"/>
    <property type="match status" value="1"/>
</dbReference>
<comment type="catalytic activity">
    <reaction evidence="1">
        <text>ATP-independent breakage of single-stranded DNA, followed by passage and rejoining.</text>
        <dbReference type="EC" id="5.6.2.1"/>
    </reaction>
</comment>
<dbReference type="InterPro" id="IPR014711">
    <property type="entry name" value="TopoI_cat_a-hlx-sub_euk"/>
</dbReference>
<dbReference type="GO" id="GO:0006260">
    <property type="term" value="P:DNA replication"/>
    <property type="evidence" value="ECO:0007669"/>
    <property type="project" value="TreeGrafter"/>
</dbReference>
<accession>A0A6C0C987</accession>